<evidence type="ECO:0000313" key="2">
    <source>
        <dbReference type="EMBL" id="CAA9351835.1"/>
    </source>
</evidence>
<organism evidence="2">
    <name type="scientific">uncultured Gemmatimonadota bacterium</name>
    <dbReference type="NCBI Taxonomy" id="203437"/>
    <lineage>
        <taxon>Bacteria</taxon>
        <taxon>Pseudomonadati</taxon>
        <taxon>Gemmatimonadota</taxon>
        <taxon>environmental samples</taxon>
    </lineage>
</organism>
<feature type="transmembrane region" description="Helical" evidence="1">
    <location>
        <begin position="6"/>
        <end position="25"/>
    </location>
</feature>
<dbReference type="AlphaFoldDB" id="A0A6J4M7G0"/>
<protein>
    <submittedName>
        <fullName evidence="2">Uncharacterized protein</fullName>
    </submittedName>
</protein>
<dbReference type="EMBL" id="CADCTV010000661">
    <property type="protein sequence ID" value="CAA9351835.1"/>
    <property type="molecule type" value="Genomic_DNA"/>
</dbReference>
<accession>A0A6J4M7G0</accession>
<name>A0A6J4M7G0_9BACT</name>
<proteinExistence type="predicted"/>
<evidence type="ECO:0000256" key="1">
    <source>
        <dbReference type="SAM" id="Phobius"/>
    </source>
</evidence>
<sequence length="114" mass="11946">MFFLFSYAGFLLVIAAILEFILLLVRRVTARRGTGYLVCASLVRAICYMPAGVMVGHGGLLAPLPAAALFGPVAWPGGMVAAIICFLLFVAVSLGGSLFARALRAERDALVGDA</sequence>
<keyword evidence="1" id="KW-0812">Transmembrane</keyword>
<reference evidence="2" key="1">
    <citation type="submission" date="2020-02" db="EMBL/GenBank/DDBJ databases">
        <authorList>
            <person name="Meier V. D."/>
        </authorList>
    </citation>
    <scope>NUCLEOTIDE SEQUENCE</scope>
    <source>
        <strain evidence="2">AVDCRST_MAG89</strain>
    </source>
</reference>
<gene>
    <name evidence="2" type="ORF">AVDCRST_MAG89-3171</name>
</gene>
<feature type="transmembrane region" description="Helical" evidence="1">
    <location>
        <begin position="37"/>
        <end position="60"/>
    </location>
</feature>
<feature type="transmembrane region" description="Helical" evidence="1">
    <location>
        <begin position="80"/>
        <end position="100"/>
    </location>
</feature>
<keyword evidence="1" id="KW-0472">Membrane</keyword>
<keyword evidence="1" id="KW-1133">Transmembrane helix</keyword>